<comment type="caution">
    <text evidence="1">The sequence shown here is derived from an EMBL/GenBank/DDBJ whole genome shotgun (WGS) entry which is preliminary data.</text>
</comment>
<keyword evidence="2" id="KW-1185">Reference proteome</keyword>
<reference evidence="1 2" key="1">
    <citation type="submission" date="2019-02" db="EMBL/GenBank/DDBJ databases">
        <title>Deep-cultivation of Planctomycetes and their phenomic and genomic characterization uncovers novel biology.</title>
        <authorList>
            <person name="Wiegand S."/>
            <person name="Jogler M."/>
            <person name="Boedeker C."/>
            <person name="Pinto D."/>
            <person name="Vollmers J."/>
            <person name="Rivas-Marin E."/>
            <person name="Kohn T."/>
            <person name="Peeters S.H."/>
            <person name="Heuer A."/>
            <person name="Rast P."/>
            <person name="Oberbeckmann S."/>
            <person name="Bunk B."/>
            <person name="Jeske O."/>
            <person name="Meyerdierks A."/>
            <person name="Storesund J.E."/>
            <person name="Kallscheuer N."/>
            <person name="Luecker S."/>
            <person name="Lage O.M."/>
            <person name="Pohl T."/>
            <person name="Merkel B.J."/>
            <person name="Hornburger P."/>
            <person name="Mueller R.-W."/>
            <person name="Bruemmer F."/>
            <person name="Labrenz M."/>
            <person name="Spormann A.M."/>
            <person name="Op Den Camp H."/>
            <person name="Overmann J."/>
            <person name="Amann R."/>
            <person name="Jetten M.S.M."/>
            <person name="Mascher T."/>
            <person name="Medema M.H."/>
            <person name="Devos D.P."/>
            <person name="Kaster A.-K."/>
            <person name="Ovreas L."/>
            <person name="Rohde M."/>
            <person name="Galperin M.Y."/>
            <person name="Jogler C."/>
        </authorList>
    </citation>
    <scope>NUCLEOTIDE SEQUENCE [LARGE SCALE GENOMIC DNA]</scope>
    <source>
        <strain evidence="1 2">CA13</strain>
    </source>
</reference>
<proteinExistence type="predicted"/>
<dbReference type="AlphaFoldDB" id="A0A5C5YVK5"/>
<sequence>MDRNDTPNDDEGKLPDDVADAWAAVLIDVYEKTKDQANTAAAEDTARLLMEVCERREAMQKDSVAEH</sequence>
<protein>
    <submittedName>
        <fullName evidence="1">Uncharacterized protein</fullName>
    </submittedName>
</protein>
<dbReference type="RefSeq" id="WP_146393888.1">
    <property type="nucleotide sequence ID" value="NZ_SJPJ01000001.1"/>
</dbReference>
<evidence type="ECO:0000313" key="2">
    <source>
        <dbReference type="Proteomes" id="UP000315010"/>
    </source>
</evidence>
<name>A0A5C5YVK5_9BACT</name>
<dbReference type="Proteomes" id="UP000315010">
    <property type="component" value="Unassembled WGS sequence"/>
</dbReference>
<accession>A0A5C5YVK5</accession>
<dbReference type="EMBL" id="SJPJ01000001">
    <property type="protein sequence ID" value="TWT78796.1"/>
    <property type="molecule type" value="Genomic_DNA"/>
</dbReference>
<evidence type="ECO:0000313" key="1">
    <source>
        <dbReference type="EMBL" id="TWT78796.1"/>
    </source>
</evidence>
<gene>
    <name evidence="1" type="ORF">CA13_01930</name>
</gene>
<dbReference type="OrthoDB" id="303370at2"/>
<organism evidence="1 2">
    <name type="scientific">Novipirellula herctigrandis</name>
    <dbReference type="NCBI Taxonomy" id="2527986"/>
    <lineage>
        <taxon>Bacteria</taxon>
        <taxon>Pseudomonadati</taxon>
        <taxon>Planctomycetota</taxon>
        <taxon>Planctomycetia</taxon>
        <taxon>Pirellulales</taxon>
        <taxon>Pirellulaceae</taxon>
        <taxon>Novipirellula</taxon>
    </lineage>
</organism>